<evidence type="ECO:0000313" key="1">
    <source>
        <dbReference type="EMBL" id="PIA12512.1"/>
    </source>
</evidence>
<dbReference type="EMBL" id="KZ303718">
    <property type="protein sequence ID" value="PIA12512.1"/>
    <property type="molecule type" value="Genomic_DNA"/>
</dbReference>
<name>A0A2G5B0G4_COERN</name>
<accession>A0A2G5B0G4</accession>
<dbReference type="AlphaFoldDB" id="A0A2G5B0G4"/>
<gene>
    <name evidence="1" type="ORF">COEREDRAFT_12688</name>
</gene>
<keyword evidence="2" id="KW-1185">Reference proteome</keyword>
<reference evidence="1 2" key="1">
    <citation type="journal article" date="2015" name="Genome Biol. Evol.">
        <title>Phylogenomic analyses indicate that early fungi evolved digesting cell walls of algal ancestors of land plants.</title>
        <authorList>
            <person name="Chang Y."/>
            <person name="Wang S."/>
            <person name="Sekimoto S."/>
            <person name="Aerts A.L."/>
            <person name="Choi C."/>
            <person name="Clum A."/>
            <person name="LaButti K.M."/>
            <person name="Lindquist E.A."/>
            <person name="Yee Ngan C."/>
            <person name="Ohm R.A."/>
            <person name="Salamov A.A."/>
            <person name="Grigoriev I.V."/>
            <person name="Spatafora J.W."/>
            <person name="Berbee M.L."/>
        </authorList>
    </citation>
    <scope>NUCLEOTIDE SEQUENCE [LARGE SCALE GENOMIC DNA]</scope>
    <source>
        <strain evidence="1 2">NRRL 1564</strain>
    </source>
</reference>
<organism evidence="1 2">
    <name type="scientific">Coemansia reversa (strain ATCC 12441 / NRRL 1564)</name>
    <dbReference type="NCBI Taxonomy" id="763665"/>
    <lineage>
        <taxon>Eukaryota</taxon>
        <taxon>Fungi</taxon>
        <taxon>Fungi incertae sedis</taxon>
        <taxon>Zoopagomycota</taxon>
        <taxon>Kickxellomycotina</taxon>
        <taxon>Kickxellomycetes</taxon>
        <taxon>Kickxellales</taxon>
        <taxon>Kickxellaceae</taxon>
        <taxon>Coemansia</taxon>
    </lineage>
</organism>
<protein>
    <submittedName>
        <fullName evidence="1">Uncharacterized protein</fullName>
    </submittedName>
</protein>
<proteinExistence type="predicted"/>
<evidence type="ECO:0000313" key="2">
    <source>
        <dbReference type="Proteomes" id="UP000242474"/>
    </source>
</evidence>
<dbReference type="Proteomes" id="UP000242474">
    <property type="component" value="Unassembled WGS sequence"/>
</dbReference>
<sequence length="235" mass="26475">MPAIYGGAAHSENSVPYRAVTIIDADSMSVTSGMSKSRMLNSVSRERSAVYHTPHAEFSIRSHRDLGFTLECEDRSGHREEVESLWEDEPARQASAQMMKAQSAATPASPVLTTCCHNHQNDRRAAVATYPTGPVDNGNYPVLNVTGEVFVIQMADLVEEHFSRFQTDWMWHIEIEHVYDDAHCNKLTALTQEYLQGIPANKLPRWLLRPTCRGPMEMPMQITSRPLTKPMVTFK</sequence>